<dbReference type="NCBIfam" id="TIGR03543">
    <property type="entry name" value="divI1A_rptt_fam"/>
    <property type="match status" value="1"/>
</dbReference>
<evidence type="ECO:0000313" key="1">
    <source>
        <dbReference type="EMBL" id="MDR7293177.1"/>
    </source>
</evidence>
<dbReference type="InterPro" id="IPR019932">
    <property type="entry name" value="CHP03543"/>
</dbReference>
<comment type="caution">
    <text evidence="1">The sequence shown here is derived from an EMBL/GenBank/DDBJ whole genome shotgun (WGS) entry which is preliminary data.</text>
</comment>
<protein>
    <submittedName>
        <fullName evidence="1">DivIVA domain-containing protein</fullName>
    </submittedName>
</protein>
<evidence type="ECO:0000313" key="2">
    <source>
        <dbReference type="Proteomes" id="UP001180715"/>
    </source>
</evidence>
<dbReference type="EMBL" id="JAVDXX010000001">
    <property type="protein sequence ID" value="MDR7293177.1"/>
    <property type="molecule type" value="Genomic_DNA"/>
</dbReference>
<dbReference type="Gene3D" id="6.10.250.660">
    <property type="match status" value="2"/>
</dbReference>
<sequence>MARTDNAGLAGTLFARVADDAFGYDTGQVEDFLARARKTYEAENLNRDVVTSSVVRRATFDPVRGGYDPREVDAALDRLEDVFAARERNALIESEGHDRWLENISQVAMVLRARLHRAPGERFRRPSKRNVPSYNIADVDALCDRLIQYFEHDVPLSVDDVRRVVFRRAEGDEGYEENQVDAFLDRTIELMAAID</sequence>
<keyword evidence="2" id="KW-1185">Reference proteome</keyword>
<reference evidence="1" key="1">
    <citation type="submission" date="2023-07" db="EMBL/GenBank/DDBJ databases">
        <title>Sequencing the genomes of 1000 actinobacteria strains.</title>
        <authorList>
            <person name="Klenk H.-P."/>
        </authorList>
    </citation>
    <scope>NUCLEOTIDE SEQUENCE</scope>
    <source>
        <strain evidence="1">DSM 13068</strain>
    </source>
</reference>
<dbReference type="NCBIfam" id="TIGR03544">
    <property type="entry name" value="DivI1A_domain"/>
    <property type="match status" value="2"/>
</dbReference>
<gene>
    <name evidence="1" type="ORF">J2S67_000445</name>
</gene>
<name>A0ABU1YXV3_9MICC</name>
<accession>A0ABU1YXV3</accession>
<dbReference type="Proteomes" id="UP001180715">
    <property type="component" value="Unassembled WGS sequence"/>
</dbReference>
<proteinExistence type="predicted"/>
<organism evidence="1 2">
    <name type="scientific">Pseudoglutamicibacter albus</name>
    <dbReference type="NCBI Taxonomy" id="98671"/>
    <lineage>
        <taxon>Bacteria</taxon>
        <taxon>Bacillati</taxon>
        <taxon>Actinomycetota</taxon>
        <taxon>Actinomycetes</taxon>
        <taxon>Micrococcales</taxon>
        <taxon>Micrococcaceae</taxon>
        <taxon>Pseudoglutamicibacter</taxon>
    </lineage>
</organism>
<dbReference type="InterPro" id="IPR019933">
    <property type="entry name" value="DivIVA_domain"/>
</dbReference>
<dbReference type="RefSeq" id="WP_370977533.1">
    <property type="nucleotide sequence ID" value="NZ_JAKRCW010000005.1"/>
</dbReference>